<gene>
    <name evidence="2" type="ORF">SAMN04488068_2959</name>
</gene>
<sequence length="296" mass="31195">MRMPTAIERLRDSALAAALLALLTGCEARVSVDLAASGHGSTDEVNLAIDGVDLLDEDGSNHELDRDGDDDTVDVLDYIDGDSVRLVDEARLAQGRYTGLRLRFADSGSTLVTASGASYPIDVIGNASFADIDIELGEDDSAEQQVILETRFSLYPSTTVNGHYSLQPVMRVVDTQRSGSITGSVDAELMRSSNCRQGRALGEGAAVYAYSGANVSPRDYLQDTGGSPVASADIVVNDDAASFSYQFAALKAGRYTLALTCNADGDNPTVSDAISFLATASVQLSEQDSESVTLSQ</sequence>
<evidence type="ECO:0000313" key="2">
    <source>
        <dbReference type="EMBL" id="SHH22560.1"/>
    </source>
</evidence>
<dbReference type="STRING" id="490188.SAMN04488068_2959"/>
<proteinExistence type="predicted"/>
<feature type="domain" description="DUF4382" evidence="1">
    <location>
        <begin position="28"/>
        <end position="168"/>
    </location>
</feature>
<dbReference type="OrthoDB" id="7062064at2"/>
<dbReference type="Proteomes" id="UP000199758">
    <property type="component" value="Unassembled WGS sequence"/>
</dbReference>
<dbReference type="Pfam" id="PF14321">
    <property type="entry name" value="DUF4382"/>
    <property type="match status" value="1"/>
</dbReference>
<organism evidence="2 3">
    <name type="scientific">Hydrocarboniphaga daqingensis</name>
    <dbReference type="NCBI Taxonomy" id="490188"/>
    <lineage>
        <taxon>Bacteria</taxon>
        <taxon>Pseudomonadati</taxon>
        <taxon>Pseudomonadota</taxon>
        <taxon>Gammaproteobacteria</taxon>
        <taxon>Nevskiales</taxon>
        <taxon>Nevskiaceae</taxon>
        <taxon>Hydrocarboniphaga</taxon>
    </lineage>
</organism>
<dbReference type="InterPro" id="IPR025491">
    <property type="entry name" value="DUF4382"/>
</dbReference>
<protein>
    <recommendedName>
        <fullName evidence="1">DUF4382 domain-containing protein</fullName>
    </recommendedName>
</protein>
<dbReference type="PROSITE" id="PS51257">
    <property type="entry name" value="PROKAR_LIPOPROTEIN"/>
    <property type="match status" value="1"/>
</dbReference>
<dbReference type="AlphaFoldDB" id="A0A1M5R901"/>
<name>A0A1M5R901_9GAMM</name>
<reference evidence="2 3" key="1">
    <citation type="submission" date="2016-11" db="EMBL/GenBank/DDBJ databases">
        <authorList>
            <person name="Jaros S."/>
            <person name="Januszkiewicz K."/>
            <person name="Wedrychowicz H."/>
        </authorList>
    </citation>
    <scope>NUCLEOTIDE SEQUENCE [LARGE SCALE GENOMIC DNA]</scope>
    <source>
        <strain evidence="2 3">CGMCC 1.7049</strain>
    </source>
</reference>
<dbReference type="EMBL" id="FQWZ01000007">
    <property type="protein sequence ID" value="SHH22560.1"/>
    <property type="molecule type" value="Genomic_DNA"/>
</dbReference>
<accession>A0A1M5R901</accession>
<evidence type="ECO:0000259" key="1">
    <source>
        <dbReference type="Pfam" id="PF14321"/>
    </source>
</evidence>
<evidence type="ECO:0000313" key="3">
    <source>
        <dbReference type="Proteomes" id="UP000199758"/>
    </source>
</evidence>
<keyword evidence="3" id="KW-1185">Reference proteome</keyword>